<evidence type="ECO:0000256" key="1">
    <source>
        <dbReference type="ARBA" id="ARBA00004442"/>
    </source>
</evidence>
<evidence type="ECO:0000256" key="4">
    <source>
        <dbReference type="ARBA" id="ARBA00023237"/>
    </source>
</evidence>
<keyword evidence="6" id="KW-1133">Transmembrane helix</keyword>
<evidence type="ECO:0000259" key="7">
    <source>
        <dbReference type="Pfam" id="PF13505"/>
    </source>
</evidence>
<sequence>MDRRRASRVPIKQGAMHVASNVALRLMLDDEIEAVENCGCRSRISPMRSVGLCAIALVALSVPSVAADMPILRGSQGVFPSEPVYFRWQGVYVGGQAGYASGSADLSRAAQPQLQYLLRESVLAGPVSGWELLDKGSATAITYGGFVGYNFQWDDAVLGVEANYNRTSFKVSSAGSLARSLTNPSGSTPPSGHTYTYNVTTQAAASINVTDVATFRARGGWAAGPYMPYAFVGAAVGRADVSRSASFWGTLDDDYFVTIIGPGGLPILDPRRDTYSLVPGQQGENKSGVFIYGWTAGLGLDVALTENIFLRGEWEWVQFGSVEGISVSISSIRGAVGAKF</sequence>
<dbReference type="SUPFAM" id="SSF56925">
    <property type="entry name" value="OMPA-like"/>
    <property type="match status" value="1"/>
</dbReference>
<dbReference type="PANTHER" id="PTHR34001">
    <property type="entry name" value="BLL7405 PROTEIN"/>
    <property type="match status" value="1"/>
</dbReference>
<comment type="caution">
    <text evidence="8">The sequence shown here is derived from an EMBL/GenBank/DDBJ whole genome shotgun (WGS) entry which is preliminary data.</text>
</comment>
<accession>A0A9X5ARY9</accession>
<gene>
    <name evidence="8" type="ORF">GJ689_10900</name>
</gene>
<dbReference type="InterPro" id="IPR051692">
    <property type="entry name" value="OMP-like"/>
</dbReference>
<dbReference type="Gene3D" id="2.40.160.20">
    <property type="match status" value="1"/>
</dbReference>
<name>A0A9X5ARY9_9BRAD</name>
<evidence type="ECO:0000313" key="8">
    <source>
        <dbReference type="EMBL" id="MTW16711.1"/>
    </source>
</evidence>
<comment type="subcellular location">
    <subcellularLocation>
        <location evidence="1">Cell outer membrane</location>
    </subcellularLocation>
</comment>
<dbReference type="InterPro" id="IPR011250">
    <property type="entry name" value="OMP/PagP_B-barrel"/>
</dbReference>
<keyword evidence="6" id="KW-0812">Transmembrane</keyword>
<dbReference type="PANTHER" id="PTHR34001:SF3">
    <property type="entry name" value="BLL7405 PROTEIN"/>
    <property type="match status" value="1"/>
</dbReference>
<keyword evidence="3 6" id="KW-0472">Membrane</keyword>
<dbReference type="AlphaFoldDB" id="A0A9X5ARY9"/>
<evidence type="ECO:0000256" key="2">
    <source>
        <dbReference type="ARBA" id="ARBA00022729"/>
    </source>
</evidence>
<feature type="domain" description="Outer membrane protein beta-barrel" evidence="7">
    <location>
        <begin position="88"/>
        <end position="340"/>
    </location>
</feature>
<comment type="similarity">
    <text evidence="5">Belongs to the Omp25/RopB family.</text>
</comment>
<evidence type="ECO:0000256" key="3">
    <source>
        <dbReference type="ARBA" id="ARBA00023136"/>
    </source>
</evidence>
<reference evidence="8 9" key="1">
    <citation type="submission" date="2019-11" db="EMBL/GenBank/DDBJ databases">
        <title>Whole-genome sequence of Rhodoplanes serenus DSM 18633, type strain.</title>
        <authorList>
            <person name="Kyndt J.A."/>
            <person name="Meyer T.E."/>
        </authorList>
    </citation>
    <scope>NUCLEOTIDE SEQUENCE [LARGE SCALE GENOMIC DNA]</scope>
    <source>
        <strain evidence="8 9">DSM 18633</strain>
    </source>
</reference>
<evidence type="ECO:0000256" key="6">
    <source>
        <dbReference type="SAM" id="Phobius"/>
    </source>
</evidence>
<protein>
    <submittedName>
        <fullName evidence="8">Outer membrane beta-barrel protein</fullName>
    </submittedName>
</protein>
<feature type="transmembrane region" description="Helical" evidence="6">
    <location>
        <begin position="50"/>
        <end position="72"/>
    </location>
</feature>
<dbReference type="InterPro" id="IPR027385">
    <property type="entry name" value="Beta-barrel_OMP"/>
</dbReference>
<dbReference type="GO" id="GO:0009279">
    <property type="term" value="C:cell outer membrane"/>
    <property type="evidence" value="ECO:0007669"/>
    <property type="project" value="UniProtKB-SubCell"/>
</dbReference>
<evidence type="ECO:0000256" key="5">
    <source>
        <dbReference type="ARBA" id="ARBA00038306"/>
    </source>
</evidence>
<dbReference type="Pfam" id="PF13505">
    <property type="entry name" value="OMP_b-brl"/>
    <property type="match status" value="1"/>
</dbReference>
<dbReference type="Proteomes" id="UP000438991">
    <property type="component" value="Unassembled WGS sequence"/>
</dbReference>
<proteinExistence type="inferred from homology"/>
<evidence type="ECO:0000313" key="9">
    <source>
        <dbReference type="Proteomes" id="UP000438991"/>
    </source>
</evidence>
<dbReference type="EMBL" id="WNKV01000007">
    <property type="protein sequence ID" value="MTW16711.1"/>
    <property type="molecule type" value="Genomic_DNA"/>
</dbReference>
<organism evidence="8 9">
    <name type="scientific">Rhodoplanes serenus</name>
    <dbReference type="NCBI Taxonomy" id="200615"/>
    <lineage>
        <taxon>Bacteria</taxon>
        <taxon>Pseudomonadati</taxon>
        <taxon>Pseudomonadota</taxon>
        <taxon>Alphaproteobacteria</taxon>
        <taxon>Hyphomicrobiales</taxon>
        <taxon>Nitrobacteraceae</taxon>
        <taxon>Rhodoplanes</taxon>
    </lineage>
</organism>
<keyword evidence="4" id="KW-0998">Cell outer membrane</keyword>
<keyword evidence="2" id="KW-0732">Signal</keyword>